<organism evidence="1 2">
    <name type="scientific">Mytilus coruscus</name>
    <name type="common">Sea mussel</name>
    <dbReference type="NCBI Taxonomy" id="42192"/>
    <lineage>
        <taxon>Eukaryota</taxon>
        <taxon>Metazoa</taxon>
        <taxon>Spiralia</taxon>
        <taxon>Lophotrochozoa</taxon>
        <taxon>Mollusca</taxon>
        <taxon>Bivalvia</taxon>
        <taxon>Autobranchia</taxon>
        <taxon>Pteriomorphia</taxon>
        <taxon>Mytilida</taxon>
        <taxon>Mytiloidea</taxon>
        <taxon>Mytilidae</taxon>
        <taxon>Mytilinae</taxon>
        <taxon>Mytilus</taxon>
    </lineage>
</organism>
<evidence type="ECO:0008006" key="3">
    <source>
        <dbReference type="Google" id="ProtNLM"/>
    </source>
</evidence>
<dbReference type="EMBL" id="CACVKT020009935">
    <property type="protein sequence ID" value="CAC5423955.1"/>
    <property type="molecule type" value="Genomic_DNA"/>
</dbReference>
<dbReference type="Proteomes" id="UP000507470">
    <property type="component" value="Unassembled WGS sequence"/>
</dbReference>
<protein>
    <recommendedName>
        <fullName evidence="3">NFX1-type zinc finger-containing protein 1</fullName>
    </recommendedName>
</protein>
<sequence length="237" mass="27326">MIKCGKLLFCGHNCDGKTCMQCTPCDKLCSFSCAHDICKLDCRDICVPCTKACTWKCPHFQCSKLCSEECDRPLCPKTCEHKLTCGHKCPGFCSEPCPVSCKDCDAANYMNCNEEIKTVTIEECGHSFGYIYIDRHMEETANDLFSKCPVCGQMLNWHPRYDKILKKKKSLTEELKENIQKLTKQSRFTFPLCDSKIVQQFSNYIGSYNTYVQIIRYIVRDTKNVQMNLFKHLLKTF</sequence>
<dbReference type="SUPFAM" id="SSF57850">
    <property type="entry name" value="RING/U-box"/>
    <property type="match status" value="1"/>
</dbReference>
<accession>A0A6J8EWS5</accession>
<reference evidence="1 2" key="1">
    <citation type="submission" date="2020-06" db="EMBL/GenBank/DDBJ databases">
        <authorList>
            <person name="Li R."/>
            <person name="Bekaert M."/>
        </authorList>
    </citation>
    <scope>NUCLEOTIDE SEQUENCE [LARGE SCALE GENOMIC DNA]</scope>
    <source>
        <strain evidence="2">wild</strain>
    </source>
</reference>
<dbReference type="AlphaFoldDB" id="A0A6J8EWS5"/>
<proteinExistence type="predicted"/>
<name>A0A6J8EWS5_MYTCO</name>
<evidence type="ECO:0000313" key="2">
    <source>
        <dbReference type="Proteomes" id="UP000507470"/>
    </source>
</evidence>
<evidence type="ECO:0000313" key="1">
    <source>
        <dbReference type="EMBL" id="CAC5423955.1"/>
    </source>
</evidence>
<dbReference type="OrthoDB" id="2423195at2759"/>
<keyword evidence="2" id="KW-1185">Reference proteome</keyword>
<gene>
    <name evidence="1" type="ORF">MCOR_55914</name>
</gene>